<dbReference type="SUPFAM" id="SSF117839">
    <property type="entry name" value="WWE domain"/>
    <property type="match status" value="1"/>
</dbReference>
<dbReference type="SMART" id="SM00506">
    <property type="entry name" value="A1pp"/>
    <property type="match status" value="3"/>
</dbReference>
<dbReference type="PANTHER" id="PTHR14453:SF89">
    <property type="entry name" value="PROTEIN MONO-ADP-RIBOSYLTRANSFERASE PARP14"/>
    <property type="match status" value="1"/>
</dbReference>
<dbReference type="InterPro" id="IPR057051">
    <property type="entry name" value="PARP14_RPM_1"/>
</dbReference>
<keyword evidence="5 14" id="KW-0328">Glycosyltransferase</keyword>
<dbReference type="Pfam" id="PF23245">
    <property type="entry name" value="RRM_PARP14_2"/>
    <property type="match status" value="1"/>
</dbReference>
<dbReference type="InterPro" id="IPR012677">
    <property type="entry name" value="Nucleotide-bd_a/b_plait_sf"/>
</dbReference>
<dbReference type="EMBL" id="AAPE02057824">
    <property type="status" value="NOT_ANNOTATED_CDS"/>
    <property type="molecule type" value="Genomic_DNA"/>
</dbReference>
<evidence type="ECO:0000256" key="2">
    <source>
        <dbReference type="ARBA" id="ARBA00004496"/>
    </source>
</evidence>
<keyword evidence="9" id="KW-0013">ADP-ribosylation</keyword>
<keyword evidence="11 14" id="KW-0520">NAD</keyword>
<dbReference type="SUPFAM" id="SSF56399">
    <property type="entry name" value="ADP-ribosylation"/>
    <property type="match status" value="1"/>
</dbReference>
<evidence type="ECO:0000313" key="19">
    <source>
        <dbReference type="Ensembl" id="ENSMLUP00000019906.1"/>
    </source>
</evidence>
<dbReference type="InterPro" id="IPR002589">
    <property type="entry name" value="Macro_dom"/>
</dbReference>
<dbReference type="SUPFAM" id="SSF52949">
    <property type="entry name" value="Macro domain-like"/>
    <property type="match status" value="3"/>
</dbReference>
<keyword evidence="20" id="KW-1185">Reference proteome</keyword>
<keyword evidence="6 14" id="KW-0808">Transferase</keyword>
<protein>
    <recommendedName>
        <fullName evidence="14">Poly [ADP-ribose] polymerase</fullName>
        <shortName evidence="14">PARP</shortName>
        <ecNumber evidence="14">2.4.2.-</ecNumber>
    </recommendedName>
</protein>
<dbReference type="CDD" id="cd02907">
    <property type="entry name" value="Macro_Af1521_BAL-like"/>
    <property type="match status" value="1"/>
</dbReference>
<dbReference type="FunCoup" id="G1Q873">
    <property type="interactions" value="568"/>
</dbReference>
<evidence type="ECO:0000256" key="7">
    <source>
        <dbReference type="ARBA" id="ARBA00022695"/>
    </source>
</evidence>
<dbReference type="InterPro" id="IPR012317">
    <property type="entry name" value="Poly(ADP-ribose)pol_cat_dom"/>
</dbReference>
<reference evidence="19" key="3">
    <citation type="submission" date="2025-09" db="UniProtKB">
        <authorList>
            <consortium name="Ensembl"/>
        </authorList>
    </citation>
    <scope>IDENTIFICATION</scope>
</reference>
<evidence type="ECO:0000259" key="18">
    <source>
        <dbReference type="PROSITE" id="PS51154"/>
    </source>
</evidence>
<keyword evidence="7" id="KW-0548">Nucleotidyltransferase</keyword>
<dbReference type="Pfam" id="PF00644">
    <property type="entry name" value="PARP"/>
    <property type="match status" value="1"/>
</dbReference>
<keyword evidence="4" id="KW-0399">Innate immunity</keyword>
<dbReference type="Pfam" id="PF23251">
    <property type="entry name" value="KH_PARP14_4"/>
    <property type="match status" value="1"/>
</dbReference>
<dbReference type="CDD" id="cd01439">
    <property type="entry name" value="TCCD_inducible_PARP_like"/>
    <property type="match status" value="1"/>
</dbReference>
<dbReference type="InterPro" id="IPR004170">
    <property type="entry name" value="WWE_dom"/>
</dbReference>
<sequence length="1799" mass="200747">MAAPSYFPLLVEGSWGPDPPKSLITKLQLYFQSQKRSGGGECEVRQEPGSPARFLVLFHPLDVRQNVLKRENHELALPGKGTFKLTVKLPPDPNEVHDASKEKIPAKESKAKEHAKEPGKVSIQYSHLKRSEKMEDIPKQYENIPSLVAFENLKANVTDIMLTLLVENISGLSSDDFEVEVIRDFDVGVVTFRKYIDAMKFVEDCVMHHSVTRLQLSPRLLEATKTIRVENLPPGVDSYNLKCLFENPQNGGGRIVSIECFPEESSALIEFFDRKVLDTIMTKKLDLNNMPLSVFPYYTSLGTALYGKEKPLIKLPAPFKESLDLSLWKFLHKRNHLIEEINEEVRRSHCELTWSPLNGEITIRPAATLVNQGRKSIKNWKKDASTAFFGIRSRFKVTLFKVDPVVWDIMKNDLEDERILIEFDTGMGIVTLVGKSEDVQNIEPQIKELIENATQKVKREEQSLKEKVAMSPRKYSLLCHSGVQERLRREYPEMEMFYDRATQHMCFKGLGVDVYKAKCEVQEKVYTMVQKSIQLPPEVLQFLQQVNCSELSKSLLIAQKILAVYELEGTTVFLTGCSSEILLEAEKQMVSALSYKRIDIEDREFLNSKRWKAITNNLPKKLNSSSKTVTISELTSGTTAEVIIAGCVREVNDIYNFLFDFVEKNMKIERFLEVKPPLVIDYLKAEKKLFLQKLKMNKLNVQVDFNSRNKPKGILLTGSKAEVLEGMNILKQARDSVCVKTISIDKPGASQSFRDKPWYYKREVRSLGCFVELLQNEGKKEGGGSDGQTCSCRTELAPGVSLIVQKGDLTRFPVEVVVNAANEDLRLSGGLAAALSKAAGPELQADCDRIVKKKGKIAIGHATISKAGKLPYHQVIHAVGPKWDSSDVLGCVSQLKNAVKKSLHLASKCQYQSIAIPAISSGDGGFPLSQCVETIVLAIKESFQYNWAGRTLKEVYLVDLAEKTVEAFAETVKTVFKNNKPGTASLPSVPAGVQPGPRNTDGNRQMLLCPGGLRILLVKGDVQNAMADVVINSIPRDLNLNSGPLSQALLAKAGPNLQKELNAAGQGIAVDMGTILQTTGCNLQCNQVLHVVAPNWNNGDTSSLKIMQDIIRNSLEMTENLSLNSIAFPAIGTGNLGFPKTVFAELIISEVFKFSSNSQPTALQEVCFVLHPSDHGNIQAFSDEFDKIANGNFISDKIAKTQNTQGLYGTVTSPASGVHEMKIGPITFQVATGDIAKEAADVIVNSTTKTFDHKAGVSKAILEKAGQNVEIECSRLAQQHNNGYIITDGGSLKCKNIIHVVGGADVKRSVTCVLQECEKLNHSTVCLPAIGTGQAQQNPDKVAEAIMDAIEDFIQKGLVQSVKKVKVVIFQPQIMDVFCANMKKREGSQAPSQSIISKIASFLGFSKQPSPKQKPLVLEKKTESAIFQVCGENETCVENALSCLQNLMEKEQSLYTSEEECIKDFDEKEYQELNKLQKDLNILVELDHQKPLIKVSGISRDVEQARNAVEEMIKTVRSAKEQESRADYITEFVEWQYDDNNTYRSFDKITNMKLEEARKKQGKTVDVQINNQNYTVDMKTCIATGANGHSLQIQRITKPQVEIPGHWSDMKQQRVCLVELQPGQPEYSKVADAFNQTCSQFKIEKIERIQNPSLWQHYQTKKKTMDDKNGHTQNEQLLFHGTDADSLPHVNQHGFNRSYAGKNAVVYGRGTYFAVNANYSAHDTYSSPDANGKKHMYYVRVLTGLYTLGNTSLLVPPPKNPQNPLDLYDTVTDNVSTPSLFVVFYDYQAYPEYLITFKK</sequence>
<dbReference type="GeneTree" id="ENSGT00940000154311"/>
<reference evidence="19 20" key="1">
    <citation type="journal article" date="2011" name="Nature">
        <title>A high-resolution map of human evolutionary constraint using 29 mammals.</title>
        <authorList>
            <person name="Lindblad-Toh K."/>
            <person name="Garber M."/>
            <person name="Zuk O."/>
            <person name="Lin M.F."/>
            <person name="Parker B.J."/>
            <person name="Washietl S."/>
            <person name="Kheradpour P."/>
            <person name="Ernst J."/>
            <person name="Jordan G."/>
            <person name="Mauceli E."/>
            <person name="Ward L.D."/>
            <person name="Lowe C.B."/>
            <person name="Holloway A.K."/>
            <person name="Clamp M."/>
            <person name="Gnerre S."/>
            <person name="Alfoldi J."/>
            <person name="Beal K."/>
            <person name="Chang J."/>
            <person name="Clawson H."/>
            <person name="Cuff J."/>
            <person name="Di Palma F."/>
            <person name="Fitzgerald S."/>
            <person name="Flicek P."/>
            <person name="Guttman M."/>
            <person name="Hubisz M.J."/>
            <person name="Jaffe D.B."/>
            <person name="Jungreis I."/>
            <person name="Kent W.J."/>
            <person name="Kostka D."/>
            <person name="Lara M."/>
            <person name="Martins A.L."/>
            <person name="Massingham T."/>
            <person name="Moltke I."/>
            <person name="Raney B.J."/>
            <person name="Rasmussen M.D."/>
            <person name="Robinson J."/>
            <person name="Stark A."/>
            <person name="Vilella A.J."/>
            <person name="Wen J."/>
            <person name="Xie X."/>
            <person name="Zody M.C."/>
            <person name="Baldwin J."/>
            <person name="Bloom T."/>
            <person name="Chin C.W."/>
            <person name="Heiman D."/>
            <person name="Nicol R."/>
            <person name="Nusbaum C."/>
            <person name="Young S."/>
            <person name="Wilkinson J."/>
            <person name="Worley K.C."/>
            <person name="Kovar C.L."/>
            <person name="Muzny D.M."/>
            <person name="Gibbs R.A."/>
            <person name="Cree A."/>
            <person name="Dihn H.H."/>
            <person name="Fowler G."/>
            <person name="Jhangiani S."/>
            <person name="Joshi V."/>
            <person name="Lee S."/>
            <person name="Lewis L.R."/>
            <person name="Nazareth L.V."/>
            <person name="Okwuonu G."/>
            <person name="Santibanez J."/>
            <person name="Warren W.C."/>
            <person name="Mardis E.R."/>
            <person name="Weinstock G.M."/>
            <person name="Wilson R.K."/>
            <person name="Delehaunty K."/>
            <person name="Dooling D."/>
            <person name="Fronik C."/>
            <person name="Fulton L."/>
            <person name="Fulton B."/>
            <person name="Graves T."/>
            <person name="Minx P."/>
            <person name="Sodergren E."/>
            <person name="Birney E."/>
            <person name="Margulies E.H."/>
            <person name="Herrero J."/>
            <person name="Green E.D."/>
            <person name="Haussler D."/>
            <person name="Siepel A."/>
            <person name="Goldman N."/>
            <person name="Pollard K.S."/>
            <person name="Pedersen J.S."/>
            <person name="Lander E.S."/>
            <person name="Kellis M."/>
        </authorList>
    </citation>
    <scope>NUCLEOTIDE SEQUENCE [LARGE SCALE GENOMIC DNA]</scope>
</reference>
<dbReference type="GO" id="GO:0016779">
    <property type="term" value="F:nucleotidyltransferase activity"/>
    <property type="evidence" value="ECO:0007669"/>
    <property type="project" value="UniProtKB-KW"/>
</dbReference>
<dbReference type="GO" id="GO:1990404">
    <property type="term" value="F:NAD+-protein mono-ADP-ribosyltransferase activity"/>
    <property type="evidence" value="ECO:0007669"/>
    <property type="project" value="TreeGrafter"/>
</dbReference>
<feature type="domain" description="Macro" evidence="18">
    <location>
        <begin position="1002"/>
        <end position="1189"/>
    </location>
</feature>
<dbReference type="PROSITE" id="PS50918">
    <property type="entry name" value="WWE"/>
    <property type="match status" value="1"/>
</dbReference>
<feature type="domain" description="Macro" evidence="18">
    <location>
        <begin position="1215"/>
        <end position="1386"/>
    </location>
</feature>
<evidence type="ECO:0000259" key="16">
    <source>
        <dbReference type="PROSITE" id="PS50918"/>
    </source>
</evidence>
<dbReference type="Proteomes" id="UP000001074">
    <property type="component" value="Unassembled WGS sequence"/>
</dbReference>
<dbReference type="InterPro" id="IPR054596">
    <property type="entry name" value="PARP14_WWE"/>
</dbReference>
<dbReference type="FunFam" id="3.90.228.10:FF:000008">
    <property type="entry name" value="Poly [ADP-ribose] polymerase"/>
    <property type="match status" value="1"/>
</dbReference>
<dbReference type="InterPro" id="IPR057044">
    <property type="entry name" value="PARP14_KH_1"/>
</dbReference>
<dbReference type="GO" id="GO:0001961">
    <property type="term" value="P:positive regulation of cytokine-mediated signaling pathway"/>
    <property type="evidence" value="ECO:0007669"/>
    <property type="project" value="UniProtKB-ARBA"/>
</dbReference>
<keyword evidence="3" id="KW-0963">Cytoplasm</keyword>
<dbReference type="GO" id="GO:0060334">
    <property type="term" value="P:regulation of type II interferon-mediated signaling pathway"/>
    <property type="evidence" value="ECO:0007669"/>
    <property type="project" value="UniProtKB-ARBA"/>
</dbReference>
<dbReference type="Gene3D" id="3.90.228.10">
    <property type="match status" value="1"/>
</dbReference>
<keyword evidence="12" id="KW-0539">Nucleus</keyword>
<dbReference type="HOGENOM" id="CLU_003288_1_0_1"/>
<dbReference type="Pfam" id="PF23085">
    <property type="entry name" value="RRM_PARP14_3"/>
    <property type="match status" value="1"/>
</dbReference>
<dbReference type="Ensembl" id="ENSMLUT00000030617.1">
    <property type="protein sequence ID" value="ENSMLUP00000019906.1"/>
    <property type="gene ID" value="ENSMLUG00000030765.1"/>
</dbReference>
<dbReference type="GO" id="GO:0005634">
    <property type="term" value="C:nucleus"/>
    <property type="evidence" value="ECO:0007669"/>
    <property type="project" value="UniProtKB-SubCell"/>
</dbReference>
<evidence type="ECO:0000256" key="4">
    <source>
        <dbReference type="ARBA" id="ARBA00022588"/>
    </source>
</evidence>
<feature type="domain" description="WWE" evidence="16">
    <location>
        <begin position="1521"/>
        <end position="1598"/>
    </location>
</feature>
<comment type="similarity">
    <text evidence="13">Belongs to the ARTD/PARP family.</text>
</comment>
<dbReference type="GO" id="GO:0010629">
    <property type="term" value="P:negative regulation of gene expression"/>
    <property type="evidence" value="ECO:0007669"/>
    <property type="project" value="TreeGrafter"/>
</dbReference>
<feature type="compositionally biased region" description="Basic and acidic residues" evidence="15">
    <location>
        <begin position="94"/>
        <end position="118"/>
    </location>
</feature>
<dbReference type="PANTHER" id="PTHR14453">
    <property type="entry name" value="PARP/ZINC FINGER CCCH TYPE DOMAIN CONTAINING PROTEIN"/>
    <property type="match status" value="1"/>
</dbReference>
<dbReference type="InterPro" id="IPR057048">
    <property type="entry name" value="PARP14_KH_6"/>
</dbReference>
<dbReference type="Gene3D" id="3.30.720.50">
    <property type="match status" value="1"/>
</dbReference>
<evidence type="ECO:0000256" key="9">
    <source>
        <dbReference type="ARBA" id="ARBA00022765"/>
    </source>
</evidence>
<dbReference type="Pfam" id="PF23248">
    <property type="entry name" value="KH_PARP14_2"/>
    <property type="match status" value="1"/>
</dbReference>
<evidence type="ECO:0000256" key="8">
    <source>
        <dbReference type="ARBA" id="ARBA00022737"/>
    </source>
</evidence>
<evidence type="ECO:0000313" key="20">
    <source>
        <dbReference type="Proteomes" id="UP000001074"/>
    </source>
</evidence>
<dbReference type="Pfam" id="PF23222">
    <property type="entry name" value="RRM_PARP14_1"/>
    <property type="match status" value="1"/>
</dbReference>
<dbReference type="InParanoid" id="G1Q873"/>
<dbReference type="Pfam" id="PF23252">
    <property type="entry name" value="KH_PARP14_5"/>
    <property type="match status" value="1"/>
</dbReference>
<feature type="region of interest" description="Disordered" evidence="15">
    <location>
        <begin position="90"/>
        <end position="118"/>
    </location>
</feature>
<dbReference type="PROSITE" id="PS51059">
    <property type="entry name" value="PARP_CATALYTIC"/>
    <property type="match status" value="1"/>
</dbReference>
<evidence type="ECO:0000256" key="13">
    <source>
        <dbReference type="ARBA" id="ARBA00024347"/>
    </source>
</evidence>
<dbReference type="InterPro" id="IPR057046">
    <property type="entry name" value="PARP14_KH_4"/>
</dbReference>
<feature type="domain" description="Macro" evidence="18">
    <location>
        <begin position="789"/>
        <end position="976"/>
    </location>
</feature>
<comment type="subcellular location">
    <subcellularLocation>
        <location evidence="2">Cytoplasm</location>
    </subcellularLocation>
    <subcellularLocation>
        <location evidence="1">Nucleus</location>
    </subcellularLocation>
</comment>
<evidence type="ECO:0000256" key="15">
    <source>
        <dbReference type="SAM" id="MobiDB-lite"/>
    </source>
</evidence>
<dbReference type="Pfam" id="PF01661">
    <property type="entry name" value="Macro"/>
    <property type="match status" value="3"/>
</dbReference>
<evidence type="ECO:0000256" key="1">
    <source>
        <dbReference type="ARBA" id="ARBA00004123"/>
    </source>
</evidence>
<dbReference type="Pfam" id="PF23084">
    <property type="entry name" value="KH_PARP14_1"/>
    <property type="match status" value="1"/>
</dbReference>
<organism evidence="19 20">
    <name type="scientific">Myotis lucifugus</name>
    <name type="common">Little brown bat</name>
    <dbReference type="NCBI Taxonomy" id="59463"/>
    <lineage>
        <taxon>Eukaryota</taxon>
        <taxon>Metazoa</taxon>
        <taxon>Chordata</taxon>
        <taxon>Craniata</taxon>
        <taxon>Vertebrata</taxon>
        <taxon>Euteleostomi</taxon>
        <taxon>Mammalia</taxon>
        <taxon>Eutheria</taxon>
        <taxon>Laurasiatheria</taxon>
        <taxon>Chiroptera</taxon>
        <taxon>Yangochiroptera</taxon>
        <taxon>Vespertilionidae</taxon>
        <taxon>Myotis</taxon>
    </lineage>
</organism>
<dbReference type="Pfam" id="PF23253">
    <property type="entry name" value="KH_PARP14_6"/>
    <property type="match status" value="1"/>
</dbReference>
<dbReference type="GO" id="GO:0005737">
    <property type="term" value="C:cytoplasm"/>
    <property type="evidence" value="ECO:0007669"/>
    <property type="project" value="UniProtKB-SubCell"/>
</dbReference>
<keyword evidence="8" id="KW-0677">Repeat</keyword>
<feature type="domain" description="PARP catalytic" evidence="17">
    <location>
        <begin position="1603"/>
        <end position="1799"/>
    </location>
</feature>
<dbReference type="FunFam" id="3.40.220.10:FF:000010">
    <property type="entry name" value="Poly [ADP-ribose] polymerase"/>
    <property type="match status" value="1"/>
</dbReference>
<dbReference type="Gene3D" id="3.40.220.10">
    <property type="entry name" value="Leucine Aminopeptidase, subunit E, domain 1"/>
    <property type="match status" value="3"/>
</dbReference>
<dbReference type="CDD" id="cd12300">
    <property type="entry name" value="RRM1_PAR14"/>
    <property type="match status" value="1"/>
</dbReference>
<dbReference type="GO" id="GO:0003950">
    <property type="term" value="F:NAD+ poly-ADP-ribosyltransferase activity"/>
    <property type="evidence" value="ECO:0007669"/>
    <property type="project" value="UniProtKB-UniRule"/>
</dbReference>
<dbReference type="InterPro" id="IPR037197">
    <property type="entry name" value="WWE_dom_sf"/>
</dbReference>
<dbReference type="STRING" id="59463.ENSMLUP00000019906"/>
<dbReference type="CDD" id="cd02903">
    <property type="entry name" value="Macro_BAL-like"/>
    <property type="match status" value="1"/>
</dbReference>
<accession>G1Q873</accession>
<dbReference type="InterPro" id="IPR057045">
    <property type="entry name" value="PARP14_KH_3"/>
</dbReference>
<dbReference type="eggNOG" id="KOG2633">
    <property type="taxonomic scope" value="Eukaryota"/>
</dbReference>
<evidence type="ECO:0000256" key="11">
    <source>
        <dbReference type="ARBA" id="ARBA00023027"/>
    </source>
</evidence>
<evidence type="ECO:0000256" key="10">
    <source>
        <dbReference type="ARBA" id="ARBA00022859"/>
    </source>
</evidence>
<dbReference type="Gene3D" id="3.30.70.330">
    <property type="match status" value="2"/>
</dbReference>
<dbReference type="GO" id="GO:0045087">
    <property type="term" value="P:innate immune response"/>
    <property type="evidence" value="ECO:0007669"/>
    <property type="project" value="UniProtKB-KW"/>
</dbReference>
<dbReference type="Pfam" id="PF22005">
    <property type="entry name" value="WWE_1"/>
    <property type="match status" value="1"/>
</dbReference>
<proteinExistence type="inferred from homology"/>
<evidence type="ECO:0000256" key="3">
    <source>
        <dbReference type="ARBA" id="ARBA00022490"/>
    </source>
</evidence>
<reference evidence="19" key="2">
    <citation type="submission" date="2025-08" db="UniProtKB">
        <authorList>
            <consortium name="Ensembl"/>
        </authorList>
    </citation>
    <scope>IDENTIFICATION</scope>
</reference>
<evidence type="ECO:0000256" key="6">
    <source>
        <dbReference type="ARBA" id="ARBA00022679"/>
    </source>
</evidence>
<dbReference type="Pfam" id="PF23249">
    <property type="entry name" value="KH_PARP14_3"/>
    <property type="match status" value="1"/>
</dbReference>
<name>G1Q873_MYOLU</name>
<dbReference type="GO" id="GO:0003714">
    <property type="term" value="F:transcription corepressor activity"/>
    <property type="evidence" value="ECO:0007669"/>
    <property type="project" value="TreeGrafter"/>
</dbReference>
<dbReference type="InterPro" id="IPR057043">
    <property type="entry name" value="PARP14_KH_2"/>
</dbReference>
<evidence type="ECO:0000256" key="5">
    <source>
        <dbReference type="ARBA" id="ARBA00022676"/>
    </source>
</evidence>
<dbReference type="InterPro" id="IPR052056">
    <property type="entry name" value="Mono-ARTD/PARP"/>
</dbReference>
<dbReference type="GO" id="GO:0070212">
    <property type="term" value="P:protein poly-ADP-ribosylation"/>
    <property type="evidence" value="ECO:0007669"/>
    <property type="project" value="TreeGrafter"/>
</dbReference>
<evidence type="ECO:0000259" key="17">
    <source>
        <dbReference type="PROSITE" id="PS51059"/>
    </source>
</evidence>
<gene>
    <name evidence="19" type="primary">LOC102432831</name>
</gene>
<dbReference type="PROSITE" id="PS51154">
    <property type="entry name" value="MACRO"/>
    <property type="match status" value="3"/>
</dbReference>
<evidence type="ECO:0000256" key="14">
    <source>
        <dbReference type="RuleBase" id="RU362114"/>
    </source>
</evidence>
<evidence type="ECO:0000256" key="12">
    <source>
        <dbReference type="ARBA" id="ARBA00023242"/>
    </source>
</evidence>
<dbReference type="EC" id="2.4.2.-" evidence="14"/>
<dbReference type="InterPro" id="IPR057047">
    <property type="entry name" value="PARP14_KH_5"/>
</dbReference>
<dbReference type="InterPro" id="IPR043472">
    <property type="entry name" value="Macro_dom-like"/>
</dbReference>
<dbReference type="InterPro" id="IPR057050">
    <property type="entry name" value="RRM_PARP14_2"/>
</dbReference>
<dbReference type="OMA" id="KCFSRTA"/>
<dbReference type="Pfam" id="PF23254">
    <property type="entry name" value="KH_PARP14_8"/>
    <property type="match status" value="1"/>
</dbReference>
<keyword evidence="10" id="KW-0391">Immunity</keyword>
<dbReference type="InterPro" id="IPR057049">
    <property type="entry name" value="PARP14_KH_8"/>
</dbReference>